<comment type="caution">
    <text evidence="6">The sequence shown here is derived from an EMBL/GenBank/DDBJ whole genome shotgun (WGS) entry which is preliminary data.</text>
</comment>
<comment type="similarity">
    <text evidence="3">Belongs to the ustYa family.</text>
</comment>
<feature type="transmembrane region" description="Helical" evidence="5">
    <location>
        <begin position="103"/>
        <end position="126"/>
    </location>
</feature>
<dbReference type="GO" id="GO:0016491">
    <property type="term" value="F:oxidoreductase activity"/>
    <property type="evidence" value="ECO:0007669"/>
    <property type="project" value="UniProtKB-KW"/>
</dbReference>
<accession>A0A0N1HHT7</accession>
<evidence type="ECO:0000313" key="6">
    <source>
        <dbReference type="EMBL" id="KPI45666.1"/>
    </source>
</evidence>
<feature type="region of interest" description="Disordered" evidence="4">
    <location>
        <begin position="1"/>
        <end position="84"/>
    </location>
</feature>
<dbReference type="Pfam" id="PF11807">
    <property type="entry name" value="UstYa"/>
    <property type="match status" value="1"/>
</dbReference>
<dbReference type="VEuPathDB" id="FungiDB:AB675_613"/>
<dbReference type="STRING" id="1664694.A0A0N1HHT7"/>
<evidence type="ECO:0000313" key="7">
    <source>
        <dbReference type="Proteomes" id="UP000038010"/>
    </source>
</evidence>
<protein>
    <submittedName>
        <fullName evidence="6">Uncharacterized protein</fullName>
    </submittedName>
</protein>
<evidence type="ECO:0000256" key="1">
    <source>
        <dbReference type="ARBA" id="ARBA00004685"/>
    </source>
</evidence>
<dbReference type="GO" id="GO:0043386">
    <property type="term" value="P:mycotoxin biosynthetic process"/>
    <property type="evidence" value="ECO:0007669"/>
    <property type="project" value="InterPro"/>
</dbReference>
<dbReference type="AlphaFoldDB" id="A0A0N1HHT7"/>
<dbReference type="PANTHER" id="PTHR33365:SF11">
    <property type="entry name" value="TAT PATHWAY SIGNAL SEQUENCE"/>
    <property type="match status" value="1"/>
</dbReference>
<dbReference type="RefSeq" id="XP_018005629.1">
    <property type="nucleotide sequence ID" value="XM_018146407.1"/>
</dbReference>
<feature type="compositionally biased region" description="Low complexity" evidence="4">
    <location>
        <begin position="27"/>
        <end position="39"/>
    </location>
</feature>
<keyword evidence="5" id="KW-0812">Transmembrane</keyword>
<feature type="region of interest" description="Disordered" evidence="4">
    <location>
        <begin position="317"/>
        <end position="353"/>
    </location>
</feature>
<organism evidence="6 7">
    <name type="scientific">Cyphellophora attinorum</name>
    <dbReference type="NCBI Taxonomy" id="1664694"/>
    <lineage>
        <taxon>Eukaryota</taxon>
        <taxon>Fungi</taxon>
        <taxon>Dikarya</taxon>
        <taxon>Ascomycota</taxon>
        <taxon>Pezizomycotina</taxon>
        <taxon>Eurotiomycetes</taxon>
        <taxon>Chaetothyriomycetidae</taxon>
        <taxon>Chaetothyriales</taxon>
        <taxon>Cyphellophoraceae</taxon>
        <taxon>Cyphellophora</taxon>
    </lineage>
</organism>
<reference evidence="6 7" key="1">
    <citation type="submission" date="2015-06" db="EMBL/GenBank/DDBJ databases">
        <title>Draft genome of the ant-associated black yeast Phialophora attae CBS 131958.</title>
        <authorList>
            <person name="Moreno L.F."/>
            <person name="Stielow B.J."/>
            <person name="de Hoog S."/>
            <person name="Vicente V.A."/>
            <person name="Weiss V.A."/>
            <person name="de Vries M."/>
            <person name="Cruz L.M."/>
            <person name="Souza E.M."/>
        </authorList>
    </citation>
    <scope>NUCLEOTIDE SEQUENCE [LARGE SCALE GENOMIC DNA]</scope>
    <source>
        <strain evidence="6 7">CBS 131958</strain>
    </source>
</reference>
<dbReference type="PANTHER" id="PTHR33365">
    <property type="entry name" value="YALI0B05434P"/>
    <property type="match status" value="1"/>
</dbReference>
<gene>
    <name evidence="6" type="ORF">AB675_613</name>
</gene>
<sequence>MPELRLRPKPSTPANGNESSQSREHSPSPSDTSTSSSPSRNKPKPRAVDTSRRGKHATGTEATSAISPEVGRTPRSPFGAWTGSPKTPIMPAWSRQAAVHMQWLLALCVVLLLGFLGLAVADVYGWRFHVPFLGSTRAGLEPIWRGEEEKMTHHIRVTPLGAPASAYSTALPYPSEAIVQGPVIFEKFVPAFPWVPLAVYDSAAFQDPGEAGDQVWLQMLPEGNGLVKVSQPRRYGLPLSQPWRAKYGGKNWGTSEDGYDEEAEVFEVAVVRELECLLMVRAILSNEMVAGPEVWRCLDHLRQAILCHADTTLERVGKKQADMGSARKHSPDGSPGSAPEDVPMPDLDASVGSVRQCKNWEKIKEWLETHRADQE</sequence>
<dbReference type="EMBL" id="LFJN01000001">
    <property type="protein sequence ID" value="KPI45666.1"/>
    <property type="molecule type" value="Genomic_DNA"/>
</dbReference>
<keyword evidence="7" id="KW-1185">Reference proteome</keyword>
<keyword evidence="2" id="KW-0560">Oxidoreductase</keyword>
<dbReference type="GeneID" id="28738276"/>
<dbReference type="InterPro" id="IPR021765">
    <property type="entry name" value="UstYa-like"/>
</dbReference>
<evidence type="ECO:0000256" key="4">
    <source>
        <dbReference type="SAM" id="MobiDB-lite"/>
    </source>
</evidence>
<name>A0A0N1HHT7_9EURO</name>
<evidence type="ECO:0000256" key="2">
    <source>
        <dbReference type="ARBA" id="ARBA00023002"/>
    </source>
</evidence>
<dbReference type="OrthoDB" id="3687641at2759"/>
<keyword evidence="5" id="KW-0472">Membrane</keyword>
<keyword evidence="5" id="KW-1133">Transmembrane helix</keyword>
<evidence type="ECO:0000256" key="5">
    <source>
        <dbReference type="SAM" id="Phobius"/>
    </source>
</evidence>
<comment type="pathway">
    <text evidence="1">Mycotoxin biosynthesis.</text>
</comment>
<proteinExistence type="inferred from homology"/>
<evidence type="ECO:0000256" key="3">
    <source>
        <dbReference type="ARBA" id="ARBA00035112"/>
    </source>
</evidence>
<dbReference type="Proteomes" id="UP000038010">
    <property type="component" value="Unassembled WGS sequence"/>
</dbReference>